<gene>
    <name evidence="1" type="ORF">ElyMa_002989100</name>
</gene>
<sequence>MSPGVMDTMPSLVTSRGLAEQGTVVFGSAHPLLIAIAEKSSGSACDLEINWKSFRQRGKKRYDSTCPMRFLPSSVIEDDLNTNNDNIDTDLR</sequence>
<keyword evidence="2" id="KW-1185">Reference proteome</keyword>
<dbReference type="EMBL" id="BMAT01006161">
    <property type="protein sequence ID" value="GFS07421.1"/>
    <property type="molecule type" value="Genomic_DNA"/>
</dbReference>
<accession>A0AAV4IFT6</accession>
<dbReference type="Proteomes" id="UP000762676">
    <property type="component" value="Unassembled WGS sequence"/>
</dbReference>
<organism evidence="1 2">
    <name type="scientific">Elysia marginata</name>
    <dbReference type="NCBI Taxonomy" id="1093978"/>
    <lineage>
        <taxon>Eukaryota</taxon>
        <taxon>Metazoa</taxon>
        <taxon>Spiralia</taxon>
        <taxon>Lophotrochozoa</taxon>
        <taxon>Mollusca</taxon>
        <taxon>Gastropoda</taxon>
        <taxon>Heterobranchia</taxon>
        <taxon>Euthyneura</taxon>
        <taxon>Panpulmonata</taxon>
        <taxon>Sacoglossa</taxon>
        <taxon>Placobranchoidea</taxon>
        <taxon>Plakobranchidae</taxon>
        <taxon>Elysia</taxon>
    </lineage>
</organism>
<comment type="caution">
    <text evidence="1">The sequence shown here is derived from an EMBL/GenBank/DDBJ whole genome shotgun (WGS) entry which is preliminary data.</text>
</comment>
<proteinExistence type="predicted"/>
<name>A0AAV4IFT6_9GAST</name>
<evidence type="ECO:0000313" key="2">
    <source>
        <dbReference type="Proteomes" id="UP000762676"/>
    </source>
</evidence>
<protein>
    <submittedName>
        <fullName evidence="1">Uncharacterized protein</fullName>
    </submittedName>
</protein>
<reference evidence="1 2" key="1">
    <citation type="journal article" date="2021" name="Elife">
        <title>Chloroplast acquisition without the gene transfer in kleptoplastic sea slugs, Plakobranchus ocellatus.</title>
        <authorList>
            <person name="Maeda T."/>
            <person name="Takahashi S."/>
            <person name="Yoshida T."/>
            <person name="Shimamura S."/>
            <person name="Takaki Y."/>
            <person name="Nagai Y."/>
            <person name="Toyoda A."/>
            <person name="Suzuki Y."/>
            <person name="Arimoto A."/>
            <person name="Ishii H."/>
            <person name="Satoh N."/>
            <person name="Nishiyama T."/>
            <person name="Hasebe M."/>
            <person name="Maruyama T."/>
            <person name="Minagawa J."/>
            <person name="Obokata J."/>
            <person name="Shigenobu S."/>
        </authorList>
    </citation>
    <scope>NUCLEOTIDE SEQUENCE [LARGE SCALE GENOMIC DNA]</scope>
</reference>
<dbReference type="AlphaFoldDB" id="A0AAV4IFT6"/>
<evidence type="ECO:0000313" key="1">
    <source>
        <dbReference type="EMBL" id="GFS07421.1"/>
    </source>
</evidence>